<dbReference type="SMART" id="SM00382">
    <property type="entry name" value="AAA"/>
    <property type="match status" value="1"/>
</dbReference>
<feature type="domain" description="ABC transporter" evidence="5">
    <location>
        <begin position="54"/>
        <end position="284"/>
    </location>
</feature>
<evidence type="ECO:0000259" key="5">
    <source>
        <dbReference type="PROSITE" id="PS50893"/>
    </source>
</evidence>
<dbReference type="AlphaFoldDB" id="A0A859R113"/>
<dbReference type="Proteomes" id="UP000510721">
    <property type="component" value="Plasmid pEmeITTGR7c"/>
</dbReference>
<keyword evidence="7" id="KW-1185">Reference proteome</keyword>
<evidence type="ECO:0000256" key="1">
    <source>
        <dbReference type="ARBA" id="ARBA00005417"/>
    </source>
</evidence>
<dbReference type="PROSITE" id="PS50893">
    <property type="entry name" value="ABC_TRANSPORTER_2"/>
    <property type="match status" value="1"/>
</dbReference>
<dbReference type="InterPro" id="IPR003439">
    <property type="entry name" value="ABC_transporter-like_ATP-bd"/>
</dbReference>
<dbReference type="RefSeq" id="WP_180943912.1">
    <property type="nucleotide sequence ID" value="NZ_JAGGJT010000004.1"/>
</dbReference>
<dbReference type="InterPro" id="IPR050166">
    <property type="entry name" value="ABC_transporter_ATP-bind"/>
</dbReference>
<evidence type="ECO:0000313" key="6">
    <source>
        <dbReference type="EMBL" id="QLL66226.1"/>
    </source>
</evidence>
<protein>
    <submittedName>
        <fullName evidence="6">ABC transporter ATP-binding protein</fullName>
    </submittedName>
</protein>
<dbReference type="Pfam" id="PF00005">
    <property type="entry name" value="ABC_tran"/>
    <property type="match status" value="1"/>
</dbReference>
<evidence type="ECO:0000313" key="7">
    <source>
        <dbReference type="Proteomes" id="UP000510721"/>
    </source>
</evidence>
<name>A0A859R113_9HYPH</name>
<dbReference type="InterPro" id="IPR017871">
    <property type="entry name" value="ABC_transporter-like_CS"/>
</dbReference>
<dbReference type="GO" id="GO:0016887">
    <property type="term" value="F:ATP hydrolysis activity"/>
    <property type="evidence" value="ECO:0007669"/>
    <property type="project" value="InterPro"/>
</dbReference>
<dbReference type="PROSITE" id="PS00211">
    <property type="entry name" value="ABC_TRANSPORTER_1"/>
    <property type="match status" value="1"/>
</dbReference>
<accession>A0A859R113</accession>
<dbReference type="CDD" id="cd03293">
    <property type="entry name" value="ABC_NrtD_SsuB_transporters"/>
    <property type="match status" value="1"/>
</dbReference>
<keyword evidence="3" id="KW-0547">Nucleotide-binding</keyword>
<dbReference type="EMBL" id="CP041241">
    <property type="protein sequence ID" value="QLL66226.1"/>
    <property type="molecule type" value="Genomic_DNA"/>
</dbReference>
<evidence type="ECO:0000256" key="3">
    <source>
        <dbReference type="ARBA" id="ARBA00022741"/>
    </source>
</evidence>
<dbReference type="KEGG" id="emx:FKV68_27160"/>
<evidence type="ECO:0000256" key="4">
    <source>
        <dbReference type="ARBA" id="ARBA00022840"/>
    </source>
</evidence>
<dbReference type="Gene3D" id="3.40.50.300">
    <property type="entry name" value="P-loop containing nucleotide triphosphate hydrolases"/>
    <property type="match status" value="1"/>
</dbReference>
<sequence>MPPERSAFWARNRTTTSIPTLSWKRLSVSEFATRRNERQASGGWIVAAKQPPKIVLRDVEKVFKTSSGTTNALSGINLSIEEGEFVSLLGPSGCGKTTLLRTIGGLETHTSGFMEIGGKSEHREGVLGIAFQDANLFPWLRIEDNIALPLRLSGVGKTERRAKAAELAGLVGLTGFEKRYPRELSGGMRQRAAIARALIRKPEVLLMDEPFGALDAMTRDDMNLEMQRIWLERRCTTVMVTHSISEAVFLGDRVVLMSPRPGKIDVIVDVRFPRPRPVSLQSTSEFQEIVRYLRQKLGEIH</sequence>
<organism evidence="6 7">
    <name type="scientific">Sinorhizobium mexicanum</name>
    <dbReference type="NCBI Taxonomy" id="375549"/>
    <lineage>
        <taxon>Bacteria</taxon>
        <taxon>Pseudomonadati</taxon>
        <taxon>Pseudomonadota</taxon>
        <taxon>Alphaproteobacteria</taxon>
        <taxon>Hyphomicrobiales</taxon>
        <taxon>Rhizobiaceae</taxon>
        <taxon>Sinorhizobium/Ensifer group</taxon>
        <taxon>Sinorhizobium</taxon>
    </lineage>
</organism>
<proteinExistence type="inferred from homology"/>
<keyword evidence="4 6" id="KW-0067">ATP-binding</keyword>
<reference evidence="6 7" key="1">
    <citation type="submission" date="2019-06" db="EMBL/GenBank/DDBJ databases">
        <title>Complete genome sequence of Ensifer mexicanus ITTG R7 isolated from nodules of Acacia angustissima (Mill.) Kuntze.</title>
        <authorList>
            <person name="Rincon-Rosales R."/>
            <person name="Rogel M.A."/>
            <person name="Guerrero G."/>
            <person name="Rincon-Molina C.I."/>
            <person name="Lopez-Lopez A."/>
            <person name="Martinez-Romero E."/>
        </authorList>
    </citation>
    <scope>NUCLEOTIDE SEQUENCE [LARGE SCALE GENOMIC DNA]</scope>
    <source>
        <strain evidence="6 7">ITTG R7</strain>
        <plasmid evidence="7">pemeittgr7c</plasmid>
    </source>
</reference>
<geneLocation type="plasmid" evidence="7">
    <name>pemeittgr7c</name>
</geneLocation>
<dbReference type="GO" id="GO:0005524">
    <property type="term" value="F:ATP binding"/>
    <property type="evidence" value="ECO:0007669"/>
    <property type="project" value="UniProtKB-KW"/>
</dbReference>
<dbReference type="InterPro" id="IPR003593">
    <property type="entry name" value="AAA+_ATPase"/>
</dbReference>
<keyword evidence="2" id="KW-0813">Transport</keyword>
<gene>
    <name evidence="6" type="ORF">FKV68_27160</name>
</gene>
<dbReference type="SUPFAM" id="SSF52540">
    <property type="entry name" value="P-loop containing nucleoside triphosphate hydrolases"/>
    <property type="match status" value="1"/>
</dbReference>
<comment type="similarity">
    <text evidence="1">Belongs to the ABC transporter superfamily.</text>
</comment>
<dbReference type="PANTHER" id="PTHR42788:SF13">
    <property type="entry name" value="ALIPHATIC SULFONATES IMPORT ATP-BINDING PROTEIN SSUB"/>
    <property type="match status" value="1"/>
</dbReference>
<dbReference type="PANTHER" id="PTHR42788">
    <property type="entry name" value="TAURINE IMPORT ATP-BINDING PROTEIN-RELATED"/>
    <property type="match status" value="1"/>
</dbReference>
<dbReference type="InterPro" id="IPR027417">
    <property type="entry name" value="P-loop_NTPase"/>
</dbReference>
<keyword evidence="6" id="KW-0614">Plasmid</keyword>
<evidence type="ECO:0000256" key="2">
    <source>
        <dbReference type="ARBA" id="ARBA00022448"/>
    </source>
</evidence>